<accession>A0A8S2HDN3</accession>
<feature type="region of interest" description="Disordered" evidence="1">
    <location>
        <begin position="435"/>
        <end position="457"/>
    </location>
</feature>
<gene>
    <name evidence="6" type="ORF">OVA965_LOCUS7018</name>
    <name evidence="7" type="ORF">TMI583_LOCUS7014</name>
</gene>
<organism evidence="7 8">
    <name type="scientific">Didymodactylos carnosus</name>
    <dbReference type="NCBI Taxonomy" id="1234261"/>
    <lineage>
        <taxon>Eukaryota</taxon>
        <taxon>Metazoa</taxon>
        <taxon>Spiralia</taxon>
        <taxon>Gnathifera</taxon>
        <taxon>Rotifera</taxon>
        <taxon>Eurotatoria</taxon>
        <taxon>Bdelloidea</taxon>
        <taxon>Philodinida</taxon>
        <taxon>Philodinidae</taxon>
        <taxon>Didymodactylos</taxon>
    </lineage>
</organism>
<comment type="caution">
    <text evidence="7">The sequence shown here is derived from an EMBL/GenBank/DDBJ whole genome shotgun (WGS) entry which is preliminary data.</text>
</comment>
<proteinExistence type="predicted"/>
<evidence type="ECO:0000259" key="4">
    <source>
        <dbReference type="Pfam" id="PF06032"/>
    </source>
</evidence>
<feature type="domain" description="S-Me-THD-like C-terminal" evidence="5">
    <location>
        <begin position="646"/>
        <end position="828"/>
    </location>
</feature>
<dbReference type="Gene3D" id="2.40.390.10">
    <property type="entry name" value="CV3147-like"/>
    <property type="match status" value="1"/>
</dbReference>
<reference evidence="7" key="1">
    <citation type="submission" date="2021-02" db="EMBL/GenBank/DDBJ databases">
        <authorList>
            <person name="Nowell W R."/>
        </authorList>
    </citation>
    <scope>NUCLEOTIDE SEQUENCE</scope>
</reference>
<dbReference type="InterPro" id="IPR010318">
    <property type="entry name" value="S-Me-THD_N"/>
</dbReference>
<dbReference type="PANTHER" id="PTHR11365">
    <property type="entry name" value="5-OXOPROLINASE RELATED"/>
    <property type="match status" value="1"/>
</dbReference>
<dbReference type="SUPFAM" id="SSF53067">
    <property type="entry name" value="Actin-like ATPase domain"/>
    <property type="match status" value="1"/>
</dbReference>
<dbReference type="Pfam" id="PF06032">
    <property type="entry name" value="S-Me-THD_N"/>
    <property type="match status" value="1"/>
</dbReference>
<evidence type="ECO:0000313" key="8">
    <source>
        <dbReference type="Proteomes" id="UP000682733"/>
    </source>
</evidence>
<evidence type="ECO:0000313" key="6">
    <source>
        <dbReference type="EMBL" id="CAF0848537.1"/>
    </source>
</evidence>
<dbReference type="EMBL" id="CAJOBA010002184">
    <property type="protein sequence ID" value="CAF3633823.1"/>
    <property type="molecule type" value="Genomic_DNA"/>
</dbReference>
<evidence type="ECO:0000259" key="2">
    <source>
        <dbReference type="Pfam" id="PF01968"/>
    </source>
</evidence>
<dbReference type="PANTHER" id="PTHR11365:SF10">
    <property type="entry name" value="HYDANTOINASE_OXOPROLINASE"/>
    <property type="match status" value="1"/>
</dbReference>
<evidence type="ECO:0000259" key="5">
    <source>
        <dbReference type="Pfam" id="PF20906"/>
    </source>
</evidence>
<feature type="domain" description="S-Me-THD N-terminal" evidence="4">
    <location>
        <begin position="484"/>
        <end position="638"/>
    </location>
</feature>
<dbReference type="InterPro" id="IPR002821">
    <property type="entry name" value="Hydantoinase_A"/>
</dbReference>
<dbReference type="Proteomes" id="UP000677228">
    <property type="component" value="Unassembled WGS sequence"/>
</dbReference>
<evidence type="ECO:0000256" key="1">
    <source>
        <dbReference type="SAM" id="MobiDB-lite"/>
    </source>
</evidence>
<evidence type="ECO:0000259" key="3">
    <source>
        <dbReference type="Pfam" id="PF05378"/>
    </source>
</evidence>
<feature type="domain" description="Hydantoinase A/oxoprolinase" evidence="2">
    <location>
        <begin position="98"/>
        <end position="268"/>
    </location>
</feature>
<dbReference type="InterPro" id="IPR027479">
    <property type="entry name" value="S-Me-THD_N_sf"/>
</dbReference>
<dbReference type="InterPro" id="IPR048350">
    <property type="entry name" value="S-Me-THD-like_C"/>
</dbReference>
<dbReference type="Proteomes" id="UP000682733">
    <property type="component" value="Unassembled WGS sequence"/>
</dbReference>
<dbReference type="Gene3D" id="3.40.1610.10">
    <property type="entry name" value="CV3147-like domain"/>
    <property type="match status" value="1"/>
</dbReference>
<sequence>MPTVVEGITKLLSGGYRFDGQEIASFDDQAKAELRQIIRQAKSKDISSYCICGVFSPSCYEQELQAAEVIKSEMNALDAKEYYITLSHQIGGLGLFERENASILNSCLRPLANYTIPAFQYAIQKIGIRCPLYLTQNDGTLMSAEKCMSMPILTFSSGPTNSMIGASLLSSIKNGIVIDIGGTSTDIGFIVNGRPRLRTLNAELAEIRVNFSMPDIISYPLGGGTIIKVRNNDQVSVGPESVGYELDTKAMVFGGDVMTTTDIVIAAGLEKEIGRKSIVISPDIISKSLSHISSIIATGVDRMKTSAEPVPVIICGGGSILVHGDSIEGASKIIRPSHFDVCNAVGAAICCVSGCVETIADLPPSCVDGRNLCDEELARLTSSAVEQCISNGAKPHTVQIAQIEQIPLAYFPGHRHRIQIKAIGELDINRLALTNNETEENRSPVPNAPKSSLPTSNMTSLSMNMVNKVPKFDENGAWLLDAIDIEYIAYGTGILGTGGGGESYHNKLACLQALSSHKVMRVIDPKILGENDIAADVGFVGAPTVLIEQLPNGKECVNAVKVIEKYLNTKVTALYSGEIGGSNGLCGLLVASELGLPCIDCDGMGRAFPQMDHILSFIEGQPCYPTCLSDEKGNCVLYDCITSSGQLEKFMRSTCTNMGLTSGACMPPMNGKQLQKWTIHNTLSLCWFFGWAKFNNKASIIQSVTQIGNGWLILNEGKVVNVERHTSGGFARGKLTILSLSREQNLIIQFQNENLVAYSEEKQEIVASVPDLITILDCETGEAYSTENIKYGCRVAVLVLPSSPLMASEKALKHVGPKAFGYEHEYKPSGKYQQIKSVWDVYYRQ</sequence>
<dbReference type="InterPro" id="IPR045079">
    <property type="entry name" value="Oxoprolinase-like"/>
</dbReference>
<dbReference type="InterPro" id="IPR008040">
    <property type="entry name" value="Hydant_A_N"/>
</dbReference>
<dbReference type="InterPro" id="IPR043129">
    <property type="entry name" value="ATPase_NBD"/>
</dbReference>
<protein>
    <submittedName>
        <fullName evidence="7">Uncharacterized protein</fullName>
    </submittedName>
</protein>
<dbReference type="Pfam" id="PF05378">
    <property type="entry name" value="Hydant_A_N"/>
    <property type="match status" value="1"/>
</dbReference>
<feature type="domain" description="Hydantoinase/oxoprolinase N-terminal" evidence="3">
    <location>
        <begin position="12"/>
        <end position="73"/>
    </location>
</feature>
<evidence type="ECO:0000313" key="7">
    <source>
        <dbReference type="EMBL" id="CAF3633823.1"/>
    </source>
</evidence>
<dbReference type="Pfam" id="PF20906">
    <property type="entry name" value="S-Me-THD_C"/>
    <property type="match status" value="1"/>
</dbReference>
<dbReference type="AlphaFoldDB" id="A0A8S2HDN3"/>
<dbReference type="GO" id="GO:0016787">
    <property type="term" value="F:hydrolase activity"/>
    <property type="evidence" value="ECO:0007669"/>
    <property type="project" value="InterPro"/>
</dbReference>
<dbReference type="SUPFAM" id="SSF160991">
    <property type="entry name" value="CV3147-like"/>
    <property type="match status" value="1"/>
</dbReference>
<name>A0A8S2HDN3_9BILA</name>
<dbReference type="EMBL" id="CAJNOK010002184">
    <property type="protein sequence ID" value="CAF0848537.1"/>
    <property type="molecule type" value="Genomic_DNA"/>
</dbReference>
<dbReference type="Pfam" id="PF01968">
    <property type="entry name" value="Hydantoinase_A"/>
    <property type="match status" value="1"/>
</dbReference>
<dbReference type="InterPro" id="IPR024071">
    <property type="entry name" value="S-Me-THD_C_sf"/>
</dbReference>